<reference evidence="1 2" key="1">
    <citation type="journal article" date="2018" name="BMC Genomics">
        <title>Genomic evidence for intraspecific hybridization in a clonal and extremely halotolerant yeast.</title>
        <authorList>
            <person name="Gostincar C."/>
            <person name="Stajich J.E."/>
            <person name="Zupancic J."/>
            <person name="Zalar P."/>
            <person name="Gunde-Cimerman N."/>
        </authorList>
    </citation>
    <scope>NUCLEOTIDE SEQUENCE [LARGE SCALE GENOMIC DNA]</scope>
    <source>
        <strain evidence="1 2">EXF-120</strain>
    </source>
</reference>
<dbReference type="VEuPathDB" id="FungiDB:BTJ68_13103"/>
<organism evidence="1 2">
    <name type="scientific">Hortaea werneckii</name>
    <name type="common">Black yeast</name>
    <name type="synonym">Cladosporium werneckii</name>
    <dbReference type="NCBI Taxonomy" id="91943"/>
    <lineage>
        <taxon>Eukaryota</taxon>
        <taxon>Fungi</taxon>
        <taxon>Dikarya</taxon>
        <taxon>Ascomycota</taxon>
        <taxon>Pezizomycotina</taxon>
        <taxon>Dothideomycetes</taxon>
        <taxon>Dothideomycetidae</taxon>
        <taxon>Mycosphaerellales</taxon>
        <taxon>Teratosphaeriaceae</taxon>
        <taxon>Hortaea</taxon>
    </lineage>
</organism>
<comment type="caution">
    <text evidence="1">The sequence shown here is derived from an EMBL/GenBank/DDBJ whole genome shotgun (WGS) entry which is preliminary data.</text>
</comment>
<protein>
    <submittedName>
        <fullName evidence="1">Uncharacterized protein</fullName>
    </submittedName>
</protein>
<name>A0A3M7IMD3_HORWE</name>
<gene>
    <name evidence="1" type="ORF">D0859_09444</name>
</gene>
<accession>A0A3M7IMD3</accession>
<proteinExistence type="predicted"/>
<dbReference type="EMBL" id="QWIT01000294">
    <property type="protein sequence ID" value="RMZ26506.1"/>
    <property type="molecule type" value="Genomic_DNA"/>
</dbReference>
<sequence>MPAYSSPLTDTLPPEVRIRIYREVLRANWPLAIARRESAGAFRYMSSRLTWPGGFTFLLLLLRGRKFQTSLLSVCKSVYYEASDVFFEVNTIHLRRYSELQRLFKVDRRFRNDLRVLQNVRFLRLVDEKYGPVSQQLGQWIHKARVDTHIKKCLTLPKLKECTFIYNRVPFQERYTAYNSPTSGLLSIVEHLRAATYSTSFSLSMLTSRSQGPTIRFVDKWLTKAWAQVKERGHINVVEEYIRASTLKICRGPEEFYDSCAGPAIWCALYDYCTQVGDNEVCQAMRGLRQEMQRRLAKIPISSSHAKLPQDLSLRDVSPELVGSDVMEWLSELLLHARLDSHALARLRDYLWSKR</sequence>
<evidence type="ECO:0000313" key="1">
    <source>
        <dbReference type="EMBL" id="RMZ26506.1"/>
    </source>
</evidence>
<evidence type="ECO:0000313" key="2">
    <source>
        <dbReference type="Proteomes" id="UP000281677"/>
    </source>
</evidence>
<dbReference type="Proteomes" id="UP000281677">
    <property type="component" value="Unassembled WGS sequence"/>
</dbReference>
<dbReference type="AlphaFoldDB" id="A0A3M7IMD3"/>
<dbReference type="OrthoDB" id="62952at2759"/>